<name>E4XXY3_OIKDI</name>
<evidence type="ECO:0000313" key="1">
    <source>
        <dbReference type="EMBL" id="CBY14511.1"/>
    </source>
</evidence>
<evidence type="ECO:0000313" key="2">
    <source>
        <dbReference type="Proteomes" id="UP000001307"/>
    </source>
</evidence>
<dbReference type="InParanoid" id="E4XXY3"/>
<sequence>QLIYLYRYPAILFAKHRCESLESLDKSHKGAATNDNPSKRRYTNLRNCCHPRDLRVNTRLLDLPLPPQNRNQNDHCCQHNHHHLRRQCRCCNHCGWNANRNHLQVDC</sequence>
<dbReference type="AlphaFoldDB" id="E4XXY3"/>
<protein>
    <submittedName>
        <fullName evidence="1">Uncharacterized protein</fullName>
    </submittedName>
</protein>
<feature type="non-terminal residue" evidence="1">
    <location>
        <position position="1"/>
    </location>
</feature>
<organism evidence="1">
    <name type="scientific">Oikopleura dioica</name>
    <name type="common">Tunicate</name>
    <dbReference type="NCBI Taxonomy" id="34765"/>
    <lineage>
        <taxon>Eukaryota</taxon>
        <taxon>Metazoa</taxon>
        <taxon>Chordata</taxon>
        <taxon>Tunicata</taxon>
        <taxon>Appendicularia</taxon>
        <taxon>Copelata</taxon>
        <taxon>Oikopleuridae</taxon>
        <taxon>Oikopleura</taxon>
    </lineage>
</organism>
<reference evidence="1" key="1">
    <citation type="journal article" date="2010" name="Science">
        <title>Plasticity of animal genome architecture unmasked by rapid evolution of a pelagic tunicate.</title>
        <authorList>
            <person name="Denoeud F."/>
            <person name="Henriet S."/>
            <person name="Mungpakdee S."/>
            <person name="Aury J.M."/>
            <person name="Da Silva C."/>
            <person name="Brinkmann H."/>
            <person name="Mikhaleva J."/>
            <person name="Olsen L.C."/>
            <person name="Jubin C."/>
            <person name="Canestro C."/>
            <person name="Bouquet J.M."/>
            <person name="Danks G."/>
            <person name="Poulain J."/>
            <person name="Campsteijn C."/>
            <person name="Adamski M."/>
            <person name="Cross I."/>
            <person name="Yadetie F."/>
            <person name="Muffato M."/>
            <person name="Louis A."/>
            <person name="Butcher S."/>
            <person name="Tsagkogeorga G."/>
            <person name="Konrad A."/>
            <person name="Singh S."/>
            <person name="Jensen M.F."/>
            <person name="Cong E.H."/>
            <person name="Eikeseth-Otteraa H."/>
            <person name="Noel B."/>
            <person name="Anthouard V."/>
            <person name="Porcel B.M."/>
            <person name="Kachouri-Lafond R."/>
            <person name="Nishino A."/>
            <person name="Ugolini M."/>
            <person name="Chourrout P."/>
            <person name="Nishida H."/>
            <person name="Aasland R."/>
            <person name="Huzurbazar S."/>
            <person name="Westhof E."/>
            <person name="Delsuc F."/>
            <person name="Lehrach H."/>
            <person name="Reinhardt R."/>
            <person name="Weissenbach J."/>
            <person name="Roy S.W."/>
            <person name="Artiguenave F."/>
            <person name="Postlethwait J.H."/>
            <person name="Manak J.R."/>
            <person name="Thompson E.M."/>
            <person name="Jaillon O."/>
            <person name="Du Pasquier L."/>
            <person name="Boudinot P."/>
            <person name="Liberles D.A."/>
            <person name="Volff J.N."/>
            <person name="Philippe H."/>
            <person name="Lenhard B."/>
            <person name="Roest Crollius H."/>
            <person name="Wincker P."/>
            <person name="Chourrout D."/>
        </authorList>
    </citation>
    <scope>NUCLEOTIDE SEQUENCE [LARGE SCALE GENOMIC DNA]</scope>
</reference>
<accession>E4XXY3</accession>
<keyword evidence="2" id="KW-1185">Reference proteome</keyword>
<dbReference type="EMBL" id="FN653301">
    <property type="protein sequence ID" value="CBY14511.1"/>
    <property type="molecule type" value="Genomic_DNA"/>
</dbReference>
<dbReference type="Proteomes" id="UP000001307">
    <property type="component" value="Unassembled WGS sequence"/>
</dbReference>
<proteinExistence type="predicted"/>
<gene>
    <name evidence="1" type="ORF">GSOID_T00007540001</name>
</gene>